<evidence type="ECO:0000313" key="1">
    <source>
        <dbReference type="EMBL" id="GIU40867.1"/>
    </source>
</evidence>
<dbReference type="EMBL" id="BPEU01000013">
    <property type="protein sequence ID" value="GIU40867.1"/>
    <property type="molecule type" value="Genomic_DNA"/>
</dbReference>
<reference evidence="1 2" key="1">
    <citation type="submission" date="2021-05" db="EMBL/GenBank/DDBJ databases">
        <title>Molecular characterization for Shewanella algae harboring chromosomal blaOXA-55-like strains isolated from clinical and environment sample.</title>
        <authorList>
            <person name="Ohama Y."/>
            <person name="Aoki K."/>
            <person name="Harada S."/>
            <person name="Moriya K."/>
            <person name="Ishii Y."/>
            <person name="Tateda K."/>
        </authorList>
    </citation>
    <scope>NUCLEOTIDE SEQUENCE [LARGE SCALE GENOMIC DNA]</scope>
    <source>
        <strain evidence="1 2">MBTL60-118</strain>
    </source>
</reference>
<dbReference type="RefSeq" id="WP_220756863.1">
    <property type="nucleotide sequence ID" value="NZ_BPEU01000013.1"/>
</dbReference>
<protein>
    <recommendedName>
        <fullName evidence="3">DNA adenine modification methylase</fullName>
    </recommendedName>
</protein>
<proteinExistence type="predicted"/>
<sequence>MFTNSVVSYPNRGNFGNNRYRGNCTGHIIVDLIETYLPAGGLFVDPAIGGGTSLDVANSMGIRYFCTDLHQGFDLVKDDLAKTVGEQADLVFFHAPYANMVVYSGHMWGKRGEPHEGDLSRMNDEQFVAALQVCLFNISDSVKPGGHYGVLMGNQRRKGQYINWSSLVERLAPDPLVDEIIKIQHNCVSDSTQYQQKKLVRIAHEKLLVFKKRPESDVLTWLHHDHEALRISVTQGIERAIRRILQCASFTSEQLVGLILARAPHYSKSLILKVLKECPYIIYDNGYFRLK</sequence>
<accession>A0ABQ4P081</accession>
<dbReference type="Proteomes" id="UP000773469">
    <property type="component" value="Unassembled WGS sequence"/>
</dbReference>
<name>A0ABQ4P081_SHECO</name>
<comment type="caution">
    <text evidence="1">The sequence shown here is derived from an EMBL/GenBank/DDBJ whole genome shotgun (WGS) entry which is preliminary data.</text>
</comment>
<dbReference type="Gene3D" id="3.40.50.150">
    <property type="entry name" value="Vaccinia Virus protein VP39"/>
    <property type="match status" value="1"/>
</dbReference>
<organism evidence="1 2">
    <name type="scientific">Shewanella colwelliana</name>
    <name type="common">Alteromonas colwelliana</name>
    <dbReference type="NCBI Taxonomy" id="23"/>
    <lineage>
        <taxon>Bacteria</taxon>
        <taxon>Pseudomonadati</taxon>
        <taxon>Pseudomonadota</taxon>
        <taxon>Gammaproteobacteria</taxon>
        <taxon>Alteromonadales</taxon>
        <taxon>Shewanellaceae</taxon>
        <taxon>Shewanella</taxon>
    </lineage>
</organism>
<keyword evidence="2" id="KW-1185">Reference proteome</keyword>
<dbReference type="SUPFAM" id="SSF53335">
    <property type="entry name" value="S-adenosyl-L-methionine-dependent methyltransferases"/>
    <property type="match status" value="1"/>
</dbReference>
<evidence type="ECO:0008006" key="3">
    <source>
        <dbReference type="Google" id="ProtNLM"/>
    </source>
</evidence>
<evidence type="ECO:0000313" key="2">
    <source>
        <dbReference type="Proteomes" id="UP000773469"/>
    </source>
</evidence>
<gene>
    <name evidence="1" type="ORF">TUM3794_19790</name>
</gene>
<dbReference type="InterPro" id="IPR029063">
    <property type="entry name" value="SAM-dependent_MTases_sf"/>
</dbReference>